<gene>
    <name evidence="1" type="ORF">AVEN_215162_1</name>
</gene>
<evidence type="ECO:0000313" key="1">
    <source>
        <dbReference type="EMBL" id="GBM43028.1"/>
    </source>
</evidence>
<sequence>MPWKPPVLKDLSKCNSKVSRKVWETYIIGKNGLYWSIILSYLIPSAHSQSHGDFAKRLKNLTGDSIGCFTVMDNLKHFNPFHKKHAFYFGTHMRRVLRKFKKNVNRNMNFRPAGANTVDLTLAAAAEMLNCFIEVYHAESTEIQKSDVFSPEAQSVSFDVNPDTLIIFHRPKTHFRSGENYTFGFGLLDGIIRHQGVLDIYWGTVHLHLYGWLLGVSLIKDNGEMVRKAFMIWENFLVLLLQSDIKSVIPKIYKFKSLLELLKDYGYNTNPLVKGRDGFSAFHLCLSLPDPQYLNLLYNYVSTNFYQSGVSCRKPGDETLLALNDLKRVFSRIPEKMSPLTEIAAYRHREISRFNVYQINVVKILKDQQKSADDTVLAILKEYIKYFSSCDERIHFENYIKFGDYYEKLDNYTCILILDRLAFLKNKAYFDLVQPLFLMMMSNNYFPRKEHDHDGGTPLGCKGCAHRVIPLKYRMNFLKVLKEVCNQVRTVSGGNIASPADMILRSVQSIPKDEFILSRLKTSLEAAINVQVNDTKSVQKIFRTIQVLGEVFATSINENFVSGFLLSAHIPLEIEQALRDIRNDISHYKANAIQGRLNLEMCIDLFQKIQDELKLIYQVLTPVFSCQRFKMKEFIIQSATPHFQISEDEIKNISIDREIWCTTQWDQFKTFAVNVFRFFEKVLNKSFPKMNGSENYFEKIKRLQDGIDALNFVFSFKITFDDAMVTKNLTDARAKLQKIIKILKLREPTCHDIKYLKVVFKKYVLLLKDIFSLEVTDASSDVKCENLIHLKNHLKNYNVFVGDENLEIRKLISEFLKPSFEATVKLKTALRNSQKPPNLDQVLQQTYLSNKNRKIIKATFLSNPSENLKILESYSYDSMDKALGKELETSKKLLEMLTKEEYKKALLQHSSTFERSLEIKFLKLVNQKMEFLIKRIYLIDNILFGPNCKNVRLDIMMPFPSLYHQYEQKLDVKSSLEMLLFDCMNIMDKRKDLSDLYTKMNNMFAGVDLRNILSHGNILVDTLGILLDPGDFLSELDAKMLELIEDQETLRALSDFWMEHKPNTTEDLKKLIKIHNQSENVADIIKCHRWESYAVILPTRQ</sequence>
<organism evidence="1 2">
    <name type="scientific">Araneus ventricosus</name>
    <name type="common">Orbweaver spider</name>
    <name type="synonym">Epeira ventricosa</name>
    <dbReference type="NCBI Taxonomy" id="182803"/>
    <lineage>
        <taxon>Eukaryota</taxon>
        <taxon>Metazoa</taxon>
        <taxon>Ecdysozoa</taxon>
        <taxon>Arthropoda</taxon>
        <taxon>Chelicerata</taxon>
        <taxon>Arachnida</taxon>
        <taxon>Araneae</taxon>
        <taxon>Araneomorphae</taxon>
        <taxon>Entelegynae</taxon>
        <taxon>Araneoidea</taxon>
        <taxon>Araneidae</taxon>
        <taxon>Araneus</taxon>
    </lineage>
</organism>
<dbReference type="AlphaFoldDB" id="A0A4Y2FR92"/>
<dbReference type="OrthoDB" id="6423779at2759"/>
<protein>
    <submittedName>
        <fullName evidence="1">Uncharacterized protein</fullName>
    </submittedName>
</protein>
<dbReference type="EMBL" id="BGPR01001014">
    <property type="protein sequence ID" value="GBM43028.1"/>
    <property type="molecule type" value="Genomic_DNA"/>
</dbReference>
<reference evidence="1 2" key="1">
    <citation type="journal article" date="2019" name="Sci. Rep.">
        <title>Orb-weaving spider Araneus ventricosus genome elucidates the spidroin gene catalogue.</title>
        <authorList>
            <person name="Kono N."/>
            <person name="Nakamura H."/>
            <person name="Ohtoshi R."/>
            <person name="Moran D.A.P."/>
            <person name="Shinohara A."/>
            <person name="Yoshida Y."/>
            <person name="Fujiwara M."/>
            <person name="Mori M."/>
            <person name="Tomita M."/>
            <person name="Arakawa K."/>
        </authorList>
    </citation>
    <scope>NUCLEOTIDE SEQUENCE [LARGE SCALE GENOMIC DNA]</scope>
</reference>
<name>A0A4Y2FR92_ARAVE</name>
<keyword evidence="2" id="KW-1185">Reference proteome</keyword>
<dbReference type="Proteomes" id="UP000499080">
    <property type="component" value="Unassembled WGS sequence"/>
</dbReference>
<evidence type="ECO:0000313" key="2">
    <source>
        <dbReference type="Proteomes" id="UP000499080"/>
    </source>
</evidence>
<accession>A0A4Y2FR92</accession>
<comment type="caution">
    <text evidence="1">The sequence shown here is derived from an EMBL/GenBank/DDBJ whole genome shotgun (WGS) entry which is preliminary data.</text>
</comment>
<proteinExistence type="predicted"/>